<proteinExistence type="inferred from homology"/>
<dbReference type="SUPFAM" id="SSF50129">
    <property type="entry name" value="GroES-like"/>
    <property type="match status" value="1"/>
</dbReference>
<dbReference type="PANTHER" id="PTHR42813:SF2">
    <property type="entry name" value="DEHYDROGENASE, ZINC-CONTAINING, PUTATIVE (AFU_ORTHOLOGUE AFUA_2G02810)-RELATED"/>
    <property type="match status" value="1"/>
</dbReference>
<dbReference type="PROSITE" id="PS00059">
    <property type="entry name" value="ADH_ZINC"/>
    <property type="match status" value="1"/>
</dbReference>
<comment type="caution">
    <text evidence="8">The sequence shown here is derived from an EMBL/GenBank/DDBJ whole genome shotgun (WGS) entry which is preliminary data.</text>
</comment>
<dbReference type="Proteomes" id="UP000331127">
    <property type="component" value="Unassembled WGS sequence"/>
</dbReference>
<keyword evidence="2 5" id="KW-0479">Metal-binding</keyword>
<dbReference type="AlphaFoldDB" id="A0A5M3WIS6"/>
<evidence type="ECO:0000256" key="4">
    <source>
        <dbReference type="ARBA" id="ARBA00023002"/>
    </source>
</evidence>
<evidence type="ECO:0000256" key="5">
    <source>
        <dbReference type="RuleBase" id="RU361277"/>
    </source>
</evidence>
<gene>
    <name evidence="8" type="ORF">Amac_026710</name>
</gene>
<sequence>MYGAGDVRLVDAPDPVIEQPTDALIRVVRTCVCGSDLWTFADMEPSEQGQAMGHEAVGIVEDAGKDVATVKTGDLVIMPMFTADGSCSFCCEGLTSACRHVGFFGRMGFPGAQAEAIRVPHADANLVRVDAAPDDAIVPSLLTLSDVMATGHHAAIGAEVKRGGKVAVVGDGAVGLCGVIAARRLGAEQIIVLGHHDDRTNLAREFGATDVVSVDGEEAVEQVRLLTGGTGAHSVLECVGTEAATATAVEIARPGGAVSRVGVPHYAGIPAFPTWVKNIRVAGGPTPVRPYIDTLLRDVLDGTIQPGRVFDRTIELAKVADAYQAMARREALKVLLNP</sequence>
<dbReference type="PANTHER" id="PTHR42813">
    <property type="entry name" value="ZINC-TYPE ALCOHOL DEHYDROGENASE-LIKE"/>
    <property type="match status" value="1"/>
</dbReference>
<evidence type="ECO:0000259" key="7">
    <source>
        <dbReference type="Pfam" id="PF08240"/>
    </source>
</evidence>
<evidence type="ECO:0000256" key="2">
    <source>
        <dbReference type="ARBA" id="ARBA00022723"/>
    </source>
</evidence>
<dbReference type="GO" id="GO:0008270">
    <property type="term" value="F:zinc ion binding"/>
    <property type="evidence" value="ECO:0007669"/>
    <property type="project" value="InterPro"/>
</dbReference>
<dbReference type="GO" id="GO:0016491">
    <property type="term" value="F:oxidoreductase activity"/>
    <property type="evidence" value="ECO:0007669"/>
    <property type="project" value="UniProtKB-KW"/>
</dbReference>
<keyword evidence="4" id="KW-0560">Oxidoreductase</keyword>
<dbReference type="Gene3D" id="3.90.180.10">
    <property type="entry name" value="Medium-chain alcohol dehydrogenases, catalytic domain"/>
    <property type="match status" value="1"/>
</dbReference>
<evidence type="ECO:0000256" key="3">
    <source>
        <dbReference type="ARBA" id="ARBA00022833"/>
    </source>
</evidence>
<evidence type="ECO:0000256" key="1">
    <source>
        <dbReference type="ARBA" id="ARBA00001947"/>
    </source>
</evidence>
<dbReference type="Pfam" id="PF08240">
    <property type="entry name" value="ADH_N"/>
    <property type="match status" value="1"/>
</dbReference>
<keyword evidence="9" id="KW-1185">Reference proteome</keyword>
<dbReference type="Gene3D" id="3.40.50.720">
    <property type="entry name" value="NAD(P)-binding Rossmann-like Domain"/>
    <property type="match status" value="1"/>
</dbReference>
<dbReference type="InterPro" id="IPR013154">
    <property type="entry name" value="ADH-like_N"/>
</dbReference>
<feature type="domain" description="Alcohol dehydrogenase-like N-terminal" evidence="7">
    <location>
        <begin position="20"/>
        <end position="123"/>
    </location>
</feature>
<dbReference type="EMBL" id="BLAE01000013">
    <property type="protein sequence ID" value="GES09075.1"/>
    <property type="molecule type" value="Genomic_DNA"/>
</dbReference>
<evidence type="ECO:0000259" key="6">
    <source>
        <dbReference type="Pfam" id="PF00107"/>
    </source>
</evidence>
<dbReference type="InterPro" id="IPR036291">
    <property type="entry name" value="NAD(P)-bd_dom_sf"/>
</dbReference>
<comment type="cofactor">
    <cofactor evidence="1 5">
        <name>Zn(2+)</name>
        <dbReference type="ChEBI" id="CHEBI:29105"/>
    </cofactor>
</comment>
<evidence type="ECO:0000313" key="8">
    <source>
        <dbReference type="EMBL" id="GES09075.1"/>
    </source>
</evidence>
<name>A0A5M3WIS6_9ACTN</name>
<accession>A0A5M3WIS6</accession>
<dbReference type="Pfam" id="PF00107">
    <property type="entry name" value="ADH_zinc_N"/>
    <property type="match status" value="1"/>
</dbReference>
<feature type="domain" description="Alcohol dehydrogenase-like C-terminal" evidence="6">
    <location>
        <begin position="173"/>
        <end position="283"/>
    </location>
</feature>
<reference evidence="8 9" key="1">
    <citation type="submission" date="2019-10" db="EMBL/GenBank/DDBJ databases">
        <title>Whole genome shotgun sequence of Acrocarpospora macrocephala NBRC 16266.</title>
        <authorList>
            <person name="Ichikawa N."/>
            <person name="Kimura A."/>
            <person name="Kitahashi Y."/>
            <person name="Komaki H."/>
            <person name="Oguchi A."/>
        </authorList>
    </citation>
    <scope>NUCLEOTIDE SEQUENCE [LARGE SCALE GENOMIC DNA]</scope>
    <source>
        <strain evidence="8 9">NBRC 16266</strain>
    </source>
</reference>
<dbReference type="InterPro" id="IPR011032">
    <property type="entry name" value="GroES-like_sf"/>
</dbReference>
<comment type="similarity">
    <text evidence="5">Belongs to the zinc-containing alcohol dehydrogenase family.</text>
</comment>
<protein>
    <submittedName>
        <fullName evidence="8">IMP dehydrogenase</fullName>
    </submittedName>
</protein>
<organism evidence="8 9">
    <name type="scientific">Acrocarpospora macrocephala</name>
    <dbReference type="NCBI Taxonomy" id="150177"/>
    <lineage>
        <taxon>Bacteria</taxon>
        <taxon>Bacillati</taxon>
        <taxon>Actinomycetota</taxon>
        <taxon>Actinomycetes</taxon>
        <taxon>Streptosporangiales</taxon>
        <taxon>Streptosporangiaceae</taxon>
        <taxon>Acrocarpospora</taxon>
    </lineage>
</organism>
<dbReference type="InterPro" id="IPR002328">
    <property type="entry name" value="ADH_Zn_CS"/>
</dbReference>
<keyword evidence="3 5" id="KW-0862">Zinc</keyword>
<dbReference type="InterPro" id="IPR013149">
    <property type="entry name" value="ADH-like_C"/>
</dbReference>
<dbReference type="SUPFAM" id="SSF51735">
    <property type="entry name" value="NAD(P)-binding Rossmann-fold domains"/>
    <property type="match status" value="1"/>
</dbReference>
<evidence type="ECO:0000313" key="9">
    <source>
        <dbReference type="Proteomes" id="UP000331127"/>
    </source>
</evidence>